<dbReference type="Gene3D" id="1.25.40.90">
    <property type="match status" value="1"/>
</dbReference>
<comment type="subcellular location">
    <subcellularLocation>
        <location evidence="1">Cytoplasmic vesicle</location>
        <location evidence="1">Clathrin-coated vesicle</location>
    </subcellularLocation>
    <subcellularLocation>
        <location evidence="2">Golgi apparatus</location>
    </subcellularLocation>
</comment>
<dbReference type="GO" id="GO:0005886">
    <property type="term" value="C:plasma membrane"/>
    <property type="evidence" value="ECO:0007669"/>
    <property type="project" value="TreeGrafter"/>
</dbReference>
<dbReference type="AlphaFoldDB" id="A0A3S3MN94"/>
<evidence type="ECO:0000313" key="7">
    <source>
        <dbReference type="EMBL" id="RWR76756.1"/>
    </source>
</evidence>
<evidence type="ECO:0000256" key="3">
    <source>
        <dbReference type="ARBA" id="ARBA00023034"/>
    </source>
</evidence>
<keyword evidence="8" id="KW-1185">Reference proteome</keyword>
<evidence type="ECO:0000256" key="2">
    <source>
        <dbReference type="ARBA" id="ARBA00004555"/>
    </source>
</evidence>
<dbReference type="STRING" id="337451.A0A3S3MN94"/>
<reference evidence="7 8" key="1">
    <citation type="journal article" date="2019" name="Nat. Plants">
        <title>Stout camphor tree genome fills gaps in understanding of flowering plant genome evolution.</title>
        <authorList>
            <person name="Chaw S.M."/>
            <person name="Liu Y.C."/>
            <person name="Wu Y.W."/>
            <person name="Wang H.Y."/>
            <person name="Lin C.I."/>
            <person name="Wu C.S."/>
            <person name="Ke H.M."/>
            <person name="Chang L.Y."/>
            <person name="Hsu C.Y."/>
            <person name="Yang H.T."/>
            <person name="Sudianto E."/>
            <person name="Hsu M.H."/>
            <person name="Wu K.P."/>
            <person name="Wang L.N."/>
            <person name="Leebens-Mack J.H."/>
            <person name="Tsai I.J."/>
        </authorList>
    </citation>
    <scope>NUCLEOTIDE SEQUENCE [LARGE SCALE GENOMIC DNA]</scope>
    <source>
        <strain evidence="8">cv. Chaw 1501</strain>
        <tissue evidence="7">Young leaves</tissue>
    </source>
</reference>
<dbReference type="PROSITE" id="PS50942">
    <property type="entry name" value="ENTH"/>
    <property type="match status" value="1"/>
</dbReference>
<protein>
    <submittedName>
        <fullName evidence="7">Epsin domain-containing protein</fullName>
    </submittedName>
</protein>
<keyword evidence="3" id="KW-0333">Golgi apparatus</keyword>
<dbReference type="SMART" id="SM00273">
    <property type="entry name" value="ENTH"/>
    <property type="match status" value="1"/>
</dbReference>
<keyword evidence="4" id="KW-0968">Cytoplasmic vesicle</keyword>
<dbReference type="OrthoDB" id="4033880at2759"/>
<dbReference type="InterPro" id="IPR013809">
    <property type="entry name" value="ENTH"/>
</dbReference>
<dbReference type="PANTHER" id="PTHR12276">
    <property type="entry name" value="EPSIN/ENT-RELATED"/>
    <property type="match status" value="1"/>
</dbReference>
<comment type="caution">
    <text evidence="7">The sequence shown here is derived from an EMBL/GenBank/DDBJ whole genome shotgun (WGS) entry which is preliminary data.</text>
</comment>
<feature type="domain" description="ENTH" evidence="6">
    <location>
        <begin position="54"/>
        <end position="187"/>
    </location>
</feature>
<evidence type="ECO:0000313" key="8">
    <source>
        <dbReference type="Proteomes" id="UP000283530"/>
    </source>
</evidence>
<evidence type="ECO:0000256" key="4">
    <source>
        <dbReference type="ARBA" id="ARBA00023329"/>
    </source>
</evidence>
<dbReference type="Proteomes" id="UP000283530">
    <property type="component" value="Unassembled WGS sequence"/>
</dbReference>
<dbReference type="GO" id="GO:0030125">
    <property type="term" value="C:clathrin vesicle coat"/>
    <property type="evidence" value="ECO:0007669"/>
    <property type="project" value="TreeGrafter"/>
</dbReference>
<accession>A0A3S3MN94</accession>
<feature type="compositionally biased region" description="Basic and acidic residues" evidence="5">
    <location>
        <begin position="231"/>
        <end position="249"/>
    </location>
</feature>
<feature type="compositionally biased region" description="Polar residues" evidence="5">
    <location>
        <begin position="211"/>
        <end position="226"/>
    </location>
</feature>
<evidence type="ECO:0000256" key="5">
    <source>
        <dbReference type="SAM" id="MobiDB-lite"/>
    </source>
</evidence>
<dbReference type="GO" id="GO:0005768">
    <property type="term" value="C:endosome"/>
    <property type="evidence" value="ECO:0007669"/>
    <property type="project" value="TreeGrafter"/>
</dbReference>
<dbReference type="GO" id="GO:0006897">
    <property type="term" value="P:endocytosis"/>
    <property type="evidence" value="ECO:0007669"/>
    <property type="project" value="TreeGrafter"/>
</dbReference>
<dbReference type="PANTHER" id="PTHR12276:SF116">
    <property type="entry name" value="ENTH_VHS FAMILY PROTEIN"/>
    <property type="match status" value="1"/>
</dbReference>
<feature type="compositionally biased region" description="Polar residues" evidence="5">
    <location>
        <begin position="268"/>
        <end position="281"/>
    </location>
</feature>
<proteinExistence type="predicted"/>
<dbReference type="Pfam" id="PF01417">
    <property type="entry name" value="ENTH"/>
    <property type="match status" value="1"/>
</dbReference>
<organism evidence="7 8">
    <name type="scientific">Cinnamomum micranthum f. kanehirae</name>
    <dbReference type="NCBI Taxonomy" id="337451"/>
    <lineage>
        <taxon>Eukaryota</taxon>
        <taxon>Viridiplantae</taxon>
        <taxon>Streptophyta</taxon>
        <taxon>Embryophyta</taxon>
        <taxon>Tracheophyta</taxon>
        <taxon>Spermatophyta</taxon>
        <taxon>Magnoliopsida</taxon>
        <taxon>Magnoliidae</taxon>
        <taxon>Laurales</taxon>
        <taxon>Lauraceae</taxon>
        <taxon>Cinnamomum</taxon>
    </lineage>
</organism>
<dbReference type="GO" id="GO:0030276">
    <property type="term" value="F:clathrin binding"/>
    <property type="evidence" value="ECO:0007669"/>
    <property type="project" value="TreeGrafter"/>
</dbReference>
<name>A0A3S3MN94_9MAGN</name>
<dbReference type="InterPro" id="IPR008942">
    <property type="entry name" value="ENTH_VHS"/>
</dbReference>
<dbReference type="CDD" id="cd03571">
    <property type="entry name" value="ENTH"/>
    <property type="match status" value="1"/>
</dbReference>
<dbReference type="GO" id="GO:0005794">
    <property type="term" value="C:Golgi apparatus"/>
    <property type="evidence" value="ECO:0007669"/>
    <property type="project" value="UniProtKB-SubCell"/>
</dbReference>
<evidence type="ECO:0000256" key="1">
    <source>
        <dbReference type="ARBA" id="ARBA00004132"/>
    </source>
</evidence>
<dbReference type="EMBL" id="QPKB01000002">
    <property type="protein sequence ID" value="RWR76756.1"/>
    <property type="molecule type" value="Genomic_DNA"/>
</dbReference>
<sequence length="370" mass="42097">MGSITLHLQTNPFQEQLITGMSIIPNNNMSTPFLHEFKKQASFFLKEKIKTARLALTDVTPTELLTEEATNGNPWAPDTRTMGLISRAAFEIDDYCRIVGILHKRLVRYDRKYWRESYKALILLEHLLTHGPESIVTEFQSDTDVIRQLGSFQYIDERGFNWGLTVRKKSERVLQLLEKGELYKQERQRARKLTRGIEGFGSFSQRSSSSAVDGNSKESPANSFGRCNSHYADHSPHEHVFPSLKKGDSTDGNEQTKLAFSDPAPDNQLENSNPQGNTDQVQLHRKNTDFVRPPLKENMSGGSSRNGRELNPIPVKKLLLEELHEEDPMPESDPLLGSQKDKPRIEFMIEEDHPFINLEHQSVASLLSVN</sequence>
<dbReference type="GO" id="GO:0005543">
    <property type="term" value="F:phospholipid binding"/>
    <property type="evidence" value="ECO:0007669"/>
    <property type="project" value="TreeGrafter"/>
</dbReference>
<gene>
    <name evidence="7" type="ORF">CKAN_00521400</name>
</gene>
<feature type="region of interest" description="Disordered" evidence="5">
    <location>
        <begin position="203"/>
        <end position="310"/>
    </location>
</feature>
<evidence type="ECO:0000259" key="6">
    <source>
        <dbReference type="PROSITE" id="PS50942"/>
    </source>
</evidence>
<dbReference type="SUPFAM" id="SSF48464">
    <property type="entry name" value="ENTH/VHS domain"/>
    <property type="match status" value="1"/>
</dbReference>